<dbReference type="GO" id="GO:0008270">
    <property type="term" value="F:zinc ion binding"/>
    <property type="evidence" value="ECO:0007669"/>
    <property type="project" value="UniProtKB-KW"/>
</dbReference>
<feature type="domain" description="Nuclear receptor" evidence="9">
    <location>
        <begin position="31"/>
        <end position="107"/>
    </location>
</feature>
<keyword evidence="4" id="KW-0805">Transcription regulation</keyword>
<gene>
    <name evidence="12" type="ORF">HFQ381_LOCUS27997</name>
    <name evidence="10" type="ORF">TIS948_LOCUS24930</name>
    <name evidence="11" type="ORF">UJA718_LOCUS2362</name>
</gene>
<dbReference type="Gene3D" id="3.30.50.10">
    <property type="entry name" value="Erythroid Transcription Factor GATA-1, subunit A"/>
    <property type="match status" value="1"/>
</dbReference>
<evidence type="ECO:0000256" key="7">
    <source>
        <dbReference type="ARBA" id="ARBA00023170"/>
    </source>
</evidence>
<dbReference type="PROSITE" id="PS51030">
    <property type="entry name" value="NUCLEAR_REC_DBD_2"/>
    <property type="match status" value="1"/>
</dbReference>
<dbReference type="SUPFAM" id="SSF57716">
    <property type="entry name" value="Glucocorticoid receptor-like (DNA-binding domain)"/>
    <property type="match status" value="1"/>
</dbReference>
<dbReference type="EMBL" id="CAJNXB010004322">
    <property type="protein sequence ID" value="CAF3369646.1"/>
    <property type="molecule type" value="Genomic_DNA"/>
</dbReference>
<dbReference type="PANTHER" id="PTHR24082">
    <property type="entry name" value="NUCLEAR HORMONE RECEPTOR"/>
    <property type="match status" value="1"/>
</dbReference>
<keyword evidence="14" id="KW-1185">Reference proteome</keyword>
<evidence type="ECO:0000313" key="12">
    <source>
        <dbReference type="EMBL" id="CAF4504243.1"/>
    </source>
</evidence>
<keyword evidence="2" id="KW-0863">Zinc-finger</keyword>
<keyword evidence="6" id="KW-0804">Transcription</keyword>
<evidence type="ECO:0000256" key="8">
    <source>
        <dbReference type="ARBA" id="ARBA00023242"/>
    </source>
</evidence>
<dbReference type="InterPro" id="IPR001628">
    <property type="entry name" value="Znf_hrmn_rcpt"/>
</dbReference>
<keyword evidence="1" id="KW-0479">Metal-binding</keyword>
<dbReference type="InterPro" id="IPR013088">
    <property type="entry name" value="Znf_NHR/GATA"/>
</dbReference>
<evidence type="ECO:0000256" key="6">
    <source>
        <dbReference type="ARBA" id="ARBA00023163"/>
    </source>
</evidence>
<dbReference type="Proteomes" id="UP000663825">
    <property type="component" value="Unassembled WGS sequence"/>
</dbReference>
<evidence type="ECO:0000313" key="14">
    <source>
        <dbReference type="Proteomes" id="UP000663873"/>
    </source>
</evidence>
<evidence type="ECO:0000256" key="1">
    <source>
        <dbReference type="ARBA" id="ARBA00022723"/>
    </source>
</evidence>
<name>A0A817XRE8_9BILA</name>
<dbReference type="OrthoDB" id="10018779at2759"/>
<proteinExistence type="predicted"/>
<dbReference type="Proteomes" id="UP000663873">
    <property type="component" value="Unassembled WGS sequence"/>
</dbReference>
<keyword evidence="7" id="KW-0675">Receptor</keyword>
<reference evidence="10" key="1">
    <citation type="submission" date="2021-02" db="EMBL/GenBank/DDBJ databases">
        <authorList>
            <person name="Nowell W R."/>
        </authorList>
    </citation>
    <scope>NUCLEOTIDE SEQUENCE</scope>
</reference>
<dbReference type="PRINTS" id="PR00047">
    <property type="entry name" value="STROIDFINGER"/>
</dbReference>
<dbReference type="GO" id="GO:0000978">
    <property type="term" value="F:RNA polymerase II cis-regulatory region sequence-specific DNA binding"/>
    <property type="evidence" value="ECO:0007669"/>
    <property type="project" value="TreeGrafter"/>
</dbReference>
<dbReference type="InterPro" id="IPR050234">
    <property type="entry name" value="Nuclear_hormone_rcpt_NR1"/>
</dbReference>
<dbReference type="EMBL" id="CAJOBP010000159">
    <property type="protein sequence ID" value="CAF4132866.1"/>
    <property type="molecule type" value="Genomic_DNA"/>
</dbReference>
<keyword evidence="3" id="KW-0862">Zinc</keyword>
<evidence type="ECO:0000256" key="4">
    <source>
        <dbReference type="ARBA" id="ARBA00023015"/>
    </source>
</evidence>
<comment type="caution">
    <text evidence="10">The sequence shown here is derived from an EMBL/GenBank/DDBJ whole genome shotgun (WGS) entry which is preliminary data.</text>
</comment>
<dbReference type="Proteomes" id="UP000663851">
    <property type="component" value="Unassembled WGS sequence"/>
</dbReference>
<dbReference type="Pfam" id="PF00105">
    <property type="entry name" value="zf-C4"/>
    <property type="match status" value="1"/>
</dbReference>
<organism evidence="10 13">
    <name type="scientific">Rotaria socialis</name>
    <dbReference type="NCBI Taxonomy" id="392032"/>
    <lineage>
        <taxon>Eukaryota</taxon>
        <taxon>Metazoa</taxon>
        <taxon>Spiralia</taxon>
        <taxon>Gnathifera</taxon>
        <taxon>Rotifera</taxon>
        <taxon>Eurotatoria</taxon>
        <taxon>Bdelloidea</taxon>
        <taxon>Philodinida</taxon>
        <taxon>Philodinidae</taxon>
        <taxon>Rotaria</taxon>
    </lineage>
</organism>
<dbReference type="EMBL" id="CAJOBO010003822">
    <property type="protein sequence ID" value="CAF4504243.1"/>
    <property type="molecule type" value="Genomic_DNA"/>
</dbReference>
<sequence length="380" mass="44007">MSFTRSRSISPLPRKVNCIKSPKVLKSCIKPRFCKICADKASIIKYGTLSCSSCKTFFRRNSFHPETVRSCSLNGLCEVNMKTRGYCTACRLDKCLRLGMSSDLIRKEEQQKSRCSSTSKFKTTPPVLFLQDLLLTNYEWTLLTNIIEAHDEFSITPQLCRLIETLSKLSDEMQCDETNTCDIVILMYESILFFISSSLDFHMFTVNEQSFLERNLHAITIFYFILVFRDTTLIYKSKCDDLFKAVHGPEIIFQVKSINKQLDFDSTIVGLLWIVFGFSSNNFIINVHKNMLADSLLYSTHRLVRSQNVSIELLWKYMIYRHGFSNSVCHFSRLIGEFLNLIKYSAIAYMNTVNYHKLVDNALKKMKQLLITDSKEHVQL</sequence>
<keyword evidence="8" id="KW-0539">Nucleus</keyword>
<keyword evidence="5" id="KW-0238">DNA-binding</keyword>
<dbReference type="GO" id="GO:0045944">
    <property type="term" value="P:positive regulation of transcription by RNA polymerase II"/>
    <property type="evidence" value="ECO:0007669"/>
    <property type="project" value="TreeGrafter"/>
</dbReference>
<dbReference type="PANTHER" id="PTHR24082:SF283">
    <property type="entry name" value="NUCLEAR HORMONE RECEPTOR HR96"/>
    <property type="match status" value="1"/>
</dbReference>
<evidence type="ECO:0000259" key="9">
    <source>
        <dbReference type="PROSITE" id="PS51030"/>
    </source>
</evidence>
<evidence type="ECO:0000256" key="2">
    <source>
        <dbReference type="ARBA" id="ARBA00022771"/>
    </source>
</evidence>
<dbReference type="AlphaFoldDB" id="A0A817XRE8"/>
<dbReference type="GO" id="GO:0000122">
    <property type="term" value="P:negative regulation of transcription by RNA polymerase II"/>
    <property type="evidence" value="ECO:0007669"/>
    <property type="project" value="TreeGrafter"/>
</dbReference>
<accession>A0A817XRE8</accession>
<dbReference type="GO" id="GO:0004879">
    <property type="term" value="F:nuclear receptor activity"/>
    <property type="evidence" value="ECO:0007669"/>
    <property type="project" value="TreeGrafter"/>
</dbReference>
<evidence type="ECO:0000313" key="13">
    <source>
        <dbReference type="Proteomes" id="UP000663825"/>
    </source>
</evidence>
<protein>
    <recommendedName>
        <fullName evidence="9">Nuclear receptor domain-containing protein</fullName>
    </recommendedName>
</protein>
<evidence type="ECO:0000256" key="5">
    <source>
        <dbReference type="ARBA" id="ARBA00023125"/>
    </source>
</evidence>
<evidence type="ECO:0000256" key="3">
    <source>
        <dbReference type="ARBA" id="ARBA00022833"/>
    </source>
</evidence>
<evidence type="ECO:0000313" key="11">
    <source>
        <dbReference type="EMBL" id="CAF4132866.1"/>
    </source>
</evidence>
<evidence type="ECO:0000313" key="10">
    <source>
        <dbReference type="EMBL" id="CAF3369646.1"/>
    </source>
</evidence>
<dbReference type="SMART" id="SM00399">
    <property type="entry name" value="ZnF_C4"/>
    <property type="match status" value="1"/>
</dbReference>
<dbReference type="GO" id="GO:0030154">
    <property type="term" value="P:cell differentiation"/>
    <property type="evidence" value="ECO:0007669"/>
    <property type="project" value="TreeGrafter"/>
</dbReference>